<evidence type="ECO:0000256" key="2">
    <source>
        <dbReference type="ARBA" id="ARBA00022475"/>
    </source>
</evidence>
<dbReference type="InterPro" id="IPR018980">
    <property type="entry name" value="FERM_PH-like_C"/>
</dbReference>
<dbReference type="CDD" id="cd13194">
    <property type="entry name" value="FERM_C_ERM"/>
    <property type="match status" value="1"/>
</dbReference>
<dbReference type="Pfam" id="PF09379">
    <property type="entry name" value="FERM_N"/>
    <property type="match status" value="1"/>
</dbReference>
<dbReference type="PRINTS" id="PR00661">
    <property type="entry name" value="ERMFAMILY"/>
</dbReference>
<dbReference type="InterPro" id="IPR011174">
    <property type="entry name" value="ERM"/>
</dbReference>
<keyword evidence="8" id="KW-1185">Reference proteome</keyword>
<organism evidence="7 8">
    <name type="scientific">Holothuria leucospilota</name>
    <name type="common">Black long sea cucumber</name>
    <name type="synonym">Mertensiothuria leucospilota</name>
    <dbReference type="NCBI Taxonomy" id="206669"/>
    <lineage>
        <taxon>Eukaryota</taxon>
        <taxon>Metazoa</taxon>
        <taxon>Echinodermata</taxon>
        <taxon>Eleutherozoa</taxon>
        <taxon>Echinozoa</taxon>
        <taxon>Holothuroidea</taxon>
        <taxon>Aspidochirotacea</taxon>
        <taxon>Aspidochirotida</taxon>
        <taxon>Holothuriidae</taxon>
        <taxon>Holothuria</taxon>
    </lineage>
</organism>
<dbReference type="SUPFAM" id="SSF54236">
    <property type="entry name" value="Ubiquitin-like"/>
    <property type="match status" value="1"/>
</dbReference>
<proteinExistence type="predicted"/>
<dbReference type="SMART" id="SM00295">
    <property type="entry name" value="B41"/>
    <property type="match status" value="1"/>
</dbReference>
<dbReference type="FunFam" id="1.20.80.10:FF:000002">
    <property type="entry name" value="radixin isoform X1"/>
    <property type="match status" value="1"/>
</dbReference>
<dbReference type="InterPro" id="IPR046810">
    <property type="entry name" value="ERM_helical"/>
</dbReference>
<dbReference type="FunFam" id="3.10.20.90:FF:000013">
    <property type="entry name" value="radixin isoform X1"/>
    <property type="match status" value="1"/>
</dbReference>
<dbReference type="InterPro" id="IPR029071">
    <property type="entry name" value="Ubiquitin-like_domsf"/>
</dbReference>
<dbReference type="Gene3D" id="6.10.360.10">
    <property type="match status" value="1"/>
</dbReference>
<evidence type="ECO:0000256" key="5">
    <source>
        <dbReference type="SAM" id="Coils"/>
    </source>
</evidence>
<reference evidence="7" key="1">
    <citation type="submission" date="2021-10" db="EMBL/GenBank/DDBJ databases">
        <title>Tropical sea cucumber genome reveals ecological adaptation and Cuvierian tubules defense mechanism.</title>
        <authorList>
            <person name="Chen T."/>
        </authorList>
    </citation>
    <scope>NUCLEOTIDE SEQUENCE</scope>
    <source>
        <strain evidence="7">Nanhai2018</strain>
        <tissue evidence="7">Muscle</tissue>
    </source>
</reference>
<keyword evidence="5" id="KW-0175">Coiled coil</keyword>
<dbReference type="Pfam" id="PF00373">
    <property type="entry name" value="FERM_M"/>
    <property type="match status" value="1"/>
</dbReference>
<comment type="subcellular location">
    <subcellularLocation>
        <location evidence="1">Cell membrane</location>
        <topology evidence="1">Peripheral membrane protein</topology>
    </subcellularLocation>
</comment>
<evidence type="ECO:0000259" key="6">
    <source>
        <dbReference type="PROSITE" id="PS50057"/>
    </source>
</evidence>
<feature type="coiled-coil region" evidence="5">
    <location>
        <begin position="526"/>
        <end position="553"/>
    </location>
</feature>
<dbReference type="Pfam" id="PF09380">
    <property type="entry name" value="FERM_C"/>
    <property type="match status" value="1"/>
</dbReference>
<dbReference type="InterPro" id="IPR018979">
    <property type="entry name" value="FERM_N"/>
</dbReference>
<dbReference type="PIRSF" id="PIRSF002305">
    <property type="entry name" value="ERM"/>
    <property type="match status" value="1"/>
</dbReference>
<dbReference type="InterPro" id="IPR000798">
    <property type="entry name" value="Ez/rad/moesin-like"/>
</dbReference>
<evidence type="ECO:0000313" key="8">
    <source>
        <dbReference type="Proteomes" id="UP001152320"/>
    </source>
</evidence>
<evidence type="ECO:0000256" key="3">
    <source>
        <dbReference type="ARBA" id="ARBA00023136"/>
    </source>
</evidence>
<sequence length="588" mass="68722">MSMLRRKPRNFTVRVTTMDAELEFGMDWKAHGLQLFELVCRTIGLRETWYFGLQYVDSKGYTAWLKLEKKVQEQNIPKVSPVPFVFQAKFYPEEVSEELIQEITQHLFFLQVKQQILNQEIYCSPEASVLLASYAVQAKYGDYDKDIHHQGFLQDEELLPQRVIEQFNMSLEMWEERITAWYENHRSLMRDEAEMEYLKIAQDLEMYGVNYFDIKNEKGTDLLLGVDAMGLNVYEKDNKLSPKISFPWSEIRHVSFRDKKFTLKPIDKKSPDFCFISPKQKMNKLILDLCVGNHQLFMQRRRTDSMQIQQMKAQAKEEKAKRQIERDKLLRERQLREKAEKEKEELKEQLLHFQDQSRLAQDALVRSEEAAELLAEKAQIAEEEALLLAQKAAQTEQEIQRIQVQAIKSEEEKRLLESKAREADTLAASYAAESEKKSKEAEELKKQLLHARQAEKLAKDKLIQLSANPYGDYQISPFVNHALSPLSMDQDISGAGEVSVDLKIDSDVEKLSQEIERERVEYLERSKHLQIQLTELKTEIEVLKVEEKQTELDRIHMDISNKGETKYSTLSKITSGTTKARVTFFEDL</sequence>
<dbReference type="Gene3D" id="3.10.20.90">
    <property type="entry name" value="Phosphatidylinositol 3-kinase Catalytic Subunit, Chain A, domain 1"/>
    <property type="match status" value="1"/>
</dbReference>
<evidence type="ECO:0000313" key="7">
    <source>
        <dbReference type="EMBL" id="KAJ8043804.1"/>
    </source>
</evidence>
<dbReference type="GO" id="GO:0003779">
    <property type="term" value="F:actin binding"/>
    <property type="evidence" value="ECO:0007669"/>
    <property type="project" value="InterPro"/>
</dbReference>
<dbReference type="PROSITE" id="PS50057">
    <property type="entry name" value="FERM_3"/>
    <property type="match status" value="1"/>
</dbReference>
<dbReference type="PRINTS" id="PR00935">
    <property type="entry name" value="BAND41"/>
</dbReference>
<dbReference type="Pfam" id="PF20492">
    <property type="entry name" value="ERM_helical"/>
    <property type="match status" value="1"/>
</dbReference>
<dbReference type="EMBL" id="JAIZAY010000004">
    <property type="protein sequence ID" value="KAJ8043804.1"/>
    <property type="molecule type" value="Genomic_DNA"/>
</dbReference>
<dbReference type="OrthoDB" id="6018897at2759"/>
<dbReference type="SUPFAM" id="SSF48678">
    <property type="entry name" value="Moesin tail domain"/>
    <property type="match status" value="1"/>
</dbReference>
<name>A0A9Q1CG15_HOLLE</name>
<dbReference type="SUPFAM" id="SSF47031">
    <property type="entry name" value="Second domain of FERM"/>
    <property type="match status" value="1"/>
</dbReference>
<dbReference type="InterPro" id="IPR019747">
    <property type="entry name" value="FERM_CS"/>
</dbReference>
<dbReference type="GO" id="GO:0005886">
    <property type="term" value="C:plasma membrane"/>
    <property type="evidence" value="ECO:0007669"/>
    <property type="project" value="UniProtKB-SubCell"/>
</dbReference>
<evidence type="ECO:0000256" key="1">
    <source>
        <dbReference type="ARBA" id="ARBA00004202"/>
    </source>
</evidence>
<protein>
    <submittedName>
        <fullName evidence="7">Merlin</fullName>
    </submittedName>
</protein>
<evidence type="ECO:0000256" key="4">
    <source>
        <dbReference type="PIRSR" id="PIRSR002305-1"/>
    </source>
</evidence>
<gene>
    <name evidence="7" type="ORF">HOLleu_11071</name>
</gene>
<feature type="coiled-coil region" evidence="5">
    <location>
        <begin position="308"/>
        <end position="461"/>
    </location>
</feature>
<dbReference type="InterPro" id="IPR019748">
    <property type="entry name" value="FERM_central"/>
</dbReference>
<dbReference type="InterPro" id="IPR035963">
    <property type="entry name" value="FERM_2"/>
</dbReference>
<accession>A0A9Q1CG15</accession>
<dbReference type="Proteomes" id="UP001152320">
    <property type="component" value="Chromosome 4"/>
</dbReference>
<feature type="domain" description="FERM" evidence="6">
    <location>
        <begin position="11"/>
        <end position="301"/>
    </location>
</feature>
<dbReference type="CDD" id="cd14473">
    <property type="entry name" value="FERM_B-lobe"/>
    <property type="match status" value="1"/>
</dbReference>
<dbReference type="PROSITE" id="PS00660">
    <property type="entry name" value="FERM_1"/>
    <property type="match status" value="1"/>
</dbReference>
<dbReference type="PROSITE" id="PS00661">
    <property type="entry name" value="FERM_2"/>
    <property type="match status" value="1"/>
</dbReference>
<dbReference type="SUPFAM" id="SSF50729">
    <property type="entry name" value="PH domain-like"/>
    <property type="match status" value="1"/>
</dbReference>
<dbReference type="SMART" id="SM01196">
    <property type="entry name" value="FERM_C"/>
    <property type="match status" value="1"/>
</dbReference>
<feature type="binding site" evidence="4">
    <location>
        <position position="284"/>
    </location>
    <ligand>
        <name>a 1,2-diacyl-sn-glycero-3-phospho-(1D-myo-inositol)</name>
        <dbReference type="ChEBI" id="CHEBI:57880"/>
    </ligand>
</feature>
<dbReference type="Gene3D" id="1.20.80.10">
    <property type="match status" value="1"/>
</dbReference>
<dbReference type="PANTHER" id="PTHR23281">
    <property type="entry name" value="MERLIN/MOESIN/EZRIN/RADIXIN"/>
    <property type="match status" value="1"/>
</dbReference>
<dbReference type="InterPro" id="IPR011259">
    <property type="entry name" value="ERM_C_dom"/>
</dbReference>
<dbReference type="InterPro" id="IPR041789">
    <property type="entry name" value="ERM_FERM_C"/>
</dbReference>
<dbReference type="AlphaFoldDB" id="A0A9Q1CG15"/>
<comment type="caution">
    <text evidence="7">The sequence shown here is derived from an EMBL/GenBank/DDBJ whole genome shotgun (WGS) entry which is preliminary data.</text>
</comment>
<dbReference type="InterPro" id="IPR019749">
    <property type="entry name" value="Band_41_domain"/>
</dbReference>
<dbReference type="InterPro" id="IPR011993">
    <property type="entry name" value="PH-like_dom_sf"/>
</dbReference>
<dbReference type="Gene3D" id="2.30.29.30">
    <property type="entry name" value="Pleckstrin-homology domain (PH domain)/Phosphotyrosine-binding domain (PTB)"/>
    <property type="match status" value="1"/>
</dbReference>
<dbReference type="InterPro" id="IPR000299">
    <property type="entry name" value="FERM_domain"/>
</dbReference>
<dbReference type="InterPro" id="IPR008954">
    <property type="entry name" value="Moesin_tail_sf"/>
</dbReference>
<dbReference type="Gene3D" id="1.20.5.450">
    <property type="match status" value="1"/>
</dbReference>
<dbReference type="InterPro" id="IPR014352">
    <property type="entry name" value="FERM/acyl-CoA-bd_prot_sf"/>
</dbReference>
<keyword evidence="3" id="KW-0472">Membrane</keyword>
<feature type="binding site" evidence="4">
    <location>
        <begin position="66"/>
        <end position="69"/>
    </location>
    <ligand>
        <name>a 1,2-diacyl-sn-glycero-3-phospho-(1D-myo-inositol)</name>
        <dbReference type="ChEBI" id="CHEBI:57880"/>
    </ligand>
</feature>
<keyword evidence="2" id="KW-1003">Cell membrane</keyword>
<dbReference type="Pfam" id="PF00769">
    <property type="entry name" value="ERM_C"/>
    <property type="match status" value="1"/>
</dbReference>